<gene>
    <name evidence="2" type="ORF">FQA47_017417</name>
</gene>
<evidence type="ECO:0000256" key="1">
    <source>
        <dbReference type="SAM" id="MobiDB-lite"/>
    </source>
</evidence>
<reference evidence="2" key="1">
    <citation type="journal article" name="BMC Genomics">
        <title>Long-read sequencing and de novo genome assembly of marine medaka (Oryzias melastigma).</title>
        <authorList>
            <person name="Liang P."/>
            <person name="Saqib H.S.A."/>
            <person name="Ni X."/>
            <person name="Shen Y."/>
        </authorList>
    </citation>
    <scope>NUCLEOTIDE SEQUENCE</scope>
    <source>
        <strain evidence="2">Bigg-433</strain>
    </source>
</reference>
<sequence length="79" mass="8726">MDCTLRPSPLYSKIKPLAVRPVKVSEDDALQELSRPHRSNSKEQLSESSTHSLSGRGYSVQPAAVALLKCDSETEIEEK</sequence>
<accession>A0A834CWV6</accession>
<dbReference type="Proteomes" id="UP000646548">
    <property type="component" value="Unassembled WGS sequence"/>
</dbReference>
<protein>
    <submittedName>
        <fullName evidence="2">Uncharacterized protein</fullName>
    </submittedName>
</protein>
<evidence type="ECO:0000313" key="3">
    <source>
        <dbReference type="Proteomes" id="UP000646548"/>
    </source>
</evidence>
<dbReference type="AlphaFoldDB" id="A0A834CWV6"/>
<feature type="region of interest" description="Disordered" evidence="1">
    <location>
        <begin position="28"/>
        <end position="57"/>
    </location>
</feature>
<feature type="non-terminal residue" evidence="2">
    <location>
        <position position="1"/>
    </location>
</feature>
<dbReference type="EMBL" id="WKFB01000154">
    <property type="protein sequence ID" value="KAF6733646.1"/>
    <property type="molecule type" value="Genomic_DNA"/>
</dbReference>
<comment type="caution">
    <text evidence="2">The sequence shown here is derived from an EMBL/GenBank/DDBJ whole genome shotgun (WGS) entry which is preliminary data.</text>
</comment>
<name>A0A834CWV6_ORYME</name>
<organism evidence="2 3">
    <name type="scientific">Oryzias melastigma</name>
    <name type="common">Marine medaka</name>
    <dbReference type="NCBI Taxonomy" id="30732"/>
    <lineage>
        <taxon>Eukaryota</taxon>
        <taxon>Metazoa</taxon>
        <taxon>Chordata</taxon>
        <taxon>Craniata</taxon>
        <taxon>Vertebrata</taxon>
        <taxon>Euteleostomi</taxon>
        <taxon>Actinopterygii</taxon>
        <taxon>Neopterygii</taxon>
        <taxon>Teleostei</taxon>
        <taxon>Neoteleostei</taxon>
        <taxon>Acanthomorphata</taxon>
        <taxon>Ovalentaria</taxon>
        <taxon>Atherinomorphae</taxon>
        <taxon>Beloniformes</taxon>
        <taxon>Adrianichthyidae</taxon>
        <taxon>Oryziinae</taxon>
        <taxon>Oryzias</taxon>
    </lineage>
</organism>
<evidence type="ECO:0000313" key="2">
    <source>
        <dbReference type="EMBL" id="KAF6733646.1"/>
    </source>
</evidence>
<proteinExistence type="predicted"/>